<protein>
    <submittedName>
        <fullName evidence="1">DUF6756 family protein</fullName>
    </submittedName>
</protein>
<dbReference type="RefSeq" id="WP_379716920.1">
    <property type="nucleotide sequence ID" value="NZ_JBHTBS010000032.1"/>
</dbReference>
<comment type="caution">
    <text evidence="1">The sequence shown here is derived from an EMBL/GenBank/DDBJ whole genome shotgun (WGS) entry which is preliminary data.</text>
</comment>
<evidence type="ECO:0000313" key="2">
    <source>
        <dbReference type="Proteomes" id="UP001596472"/>
    </source>
</evidence>
<accession>A0ABW2LFV2</accession>
<reference evidence="2" key="1">
    <citation type="journal article" date="2019" name="Int. J. Syst. Evol. Microbiol.">
        <title>The Global Catalogue of Microorganisms (GCM) 10K type strain sequencing project: providing services to taxonomists for standard genome sequencing and annotation.</title>
        <authorList>
            <consortium name="The Broad Institute Genomics Platform"/>
            <consortium name="The Broad Institute Genome Sequencing Center for Infectious Disease"/>
            <person name="Wu L."/>
            <person name="Ma J."/>
        </authorList>
    </citation>
    <scope>NUCLEOTIDE SEQUENCE [LARGE SCALE GENOMIC DNA]</scope>
    <source>
        <strain evidence="2">CGMCC 4.1467</strain>
    </source>
</reference>
<dbReference type="InterPro" id="IPR046644">
    <property type="entry name" value="DUF6756"/>
</dbReference>
<dbReference type="Pfam" id="PF20541">
    <property type="entry name" value="DUF6756"/>
    <property type="match status" value="1"/>
</dbReference>
<keyword evidence="2" id="KW-1185">Reference proteome</keyword>
<dbReference type="EMBL" id="JBHTBS010000032">
    <property type="protein sequence ID" value="MFC7339666.1"/>
    <property type="molecule type" value="Genomic_DNA"/>
</dbReference>
<proteinExistence type="predicted"/>
<sequence length="234" mass="27019">MRNWVWRAFHHPLQGQTNKRRSEQKTTQQVGAGRRLSAALLKIRFGDSLPPTGLGSAASIHRRRLSSNVRQKMESPVLDELKAALANLELTDEQFEILPANRGRVIFDEMLQTFTNGVDCRWWWERFSSDSFSVTFEDGQSYTRICSIVPDPDQHVYFVVEDDRADFFPVCLTTPRIAQKVIGDCFGFEYYLVPKDRSWLLCENHHDAMIGIGEKITAQLRKQQAEQDGSRRRL</sequence>
<dbReference type="Proteomes" id="UP001596472">
    <property type="component" value="Unassembled WGS sequence"/>
</dbReference>
<gene>
    <name evidence="1" type="ORF">ACFQY0_20950</name>
</gene>
<name>A0ABW2LFV2_9BACT</name>
<evidence type="ECO:0000313" key="1">
    <source>
        <dbReference type="EMBL" id="MFC7339666.1"/>
    </source>
</evidence>
<organism evidence="1 2">
    <name type="scientific">Haloferula chungangensis</name>
    <dbReference type="NCBI Taxonomy" id="1048331"/>
    <lineage>
        <taxon>Bacteria</taxon>
        <taxon>Pseudomonadati</taxon>
        <taxon>Verrucomicrobiota</taxon>
        <taxon>Verrucomicrobiia</taxon>
        <taxon>Verrucomicrobiales</taxon>
        <taxon>Verrucomicrobiaceae</taxon>
        <taxon>Haloferula</taxon>
    </lineage>
</organism>